<keyword evidence="7 11" id="KW-1133">Transmembrane helix</keyword>
<proteinExistence type="inferred from homology"/>
<organism evidence="16">
    <name type="scientific">Hymenolepis diminuta</name>
    <name type="common">Rat tapeworm</name>
    <dbReference type="NCBI Taxonomy" id="6216"/>
    <lineage>
        <taxon>Eukaryota</taxon>
        <taxon>Metazoa</taxon>
        <taxon>Spiralia</taxon>
        <taxon>Lophotrochozoa</taxon>
        <taxon>Platyhelminthes</taxon>
        <taxon>Cestoda</taxon>
        <taxon>Eucestoda</taxon>
        <taxon>Cyclophyllidea</taxon>
        <taxon>Hymenolepididae</taxon>
        <taxon>Hymenolepis</taxon>
    </lineage>
</organism>
<evidence type="ECO:0000313" key="12">
    <source>
        <dbReference type="EMBL" id="VDL60125.1"/>
    </source>
</evidence>
<dbReference type="PRINTS" id="PR02015">
    <property type="entry name" value="AQUAPORIN3"/>
</dbReference>
<dbReference type="OrthoDB" id="3222at2759"/>
<dbReference type="InterPro" id="IPR023271">
    <property type="entry name" value="Aquaporin-like"/>
</dbReference>
<evidence type="ECO:0000256" key="2">
    <source>
        <dbReference type="ARBA" id="ARBA00006175"/>
    </source>
</evidence>
<evidence type="ECO:0000256" key="6">
    <source>
        <dbReference type="ARBA" id="ARBA00022737"/>
    </source>
</evidence>
<dbReference type="EMBL" id="UYSG01010982">
    <property type="protein sequence ID" value="VDL60125.1"/>
    <property type="molecule type" value="Genomic_DNA"/>
</dbReference>
<keyword evidence="4" id="KW-1003">Cell membrane</keyword>
<evidence type="ECO:0000313" key="13">
    <source>
        <dbReference type="EMBL" id="VUZ44186.1"/>
    </source>
</evidence>
<comment type="similarity">
    <text evidence="2 10">Belongs to the MIP/aquaporin (TC 1.A.8) family.</text>
</comment>
<evidence type="ECO:0000256" key="10">
    <source>
        <dbReference type="RuleBase" id="RU000477"/>
    </source>
</evidence>
<evidence type="ECO:0000256" key="5">
    <source>
        <dbReference type="ARBA" id="ARBA00022692"/>
    </source>
</evidence>
<dbReference type="Proteomes" id="UP000274504">
    <property type="component" value="Unassembled WGS sequence"/>
</dbReference>
<keyword evidence="8 11" id="KW-0472">Membrane</keyword>
<dbReference type="InterPro" id="IPR023275">
    <property type="entry name" value="Aquaporin_3"/>
</dbReference>
<evidence type="ECO:0000256" key="7">
    <source>
        <dbReference type="ARBA" id="ARBA00022989"/>
    </source>
</evidence>
<evidence type="ECO:0000256" key="1">
    <source>
        <dbReference type="ARBA" id="ARBA00004651"/>
    </source>
</evidence>
<feature type="transmembrane region" description="Helical" evidence="11">
    <location>
        <begin position="164"/>
        <end position="183"/>
    </location>
</feature>
<comment type="subcellular location">
    <subcellularLocation>
        <location evidence="1">Cell membrane</location>
        <topology evidence="1">Multi-pass membrane protein</topology>
    </subcellularLocation>
</comment>
<accession>A0A0R3SRK1</accession>
<gene>
    <name evidence="12" type="ORF">HDID_LOCUS7807</name>
    <name evidence="13" type="ORF">WMSIL1_LOCUS4665</name>
</gene>
<feature type="transmembrane region" description="Helical" evidence="11">
    <location>
        <begin position="30"/>
        <end position="49"/>
    </location>
</feature>
<evidence type="ECO:0000256" key="4">
    <source>
        <dbReference type="ARBA" id="ARBA00022475"/>
    </source>
</evidence>
<dbReference type="Proteomes" id="UP000321570">
    <property type="component" value="Unassembled WGS sequence"/>
</dbReference>
<keyword evidence="15" id="KW-1185">Reference proteome</keyword>
<dbReference type="WBParaSite" id="HDID_0000780901-mRNA-1">
    <property type="protein sequence ID" value="HDID_0000780901-mRNA-1"/>
    <property type="gene ID" value="HDID_0000780901"/>
</dbReference>
<reference evidence="12 14" key="2">
    <citation type="submission" date="2018-11" db="EMBL/GenBank/DDBJ databases">
        <authorList>
            <consortium name="Pathogen Informatics"/>
        </authorList>
    </citation>
    <scope>NUCLEOTIDE SEQUENCE [LARGE SCALE GENOMIC DNA]</scope>
</reference>
<name>A0A0R3SRK1_HYMDI</name>
<feature type="transmembrane region" description="Helical" evidence="11">
    <location>
        <begin position="69"/>
        <end position="94"/>
    </location>
</feature>
<evidence type="ECO:0000256" key="9">
    <source>
        <dbReference type="ARBA" id="ARBA00023180"/>
    </source>
</evidence>
<dbReference type="AlphaFoldDB" id="A0A0R3SRK1"/>
<dbReference type="Gene3D" id="1.20.1080.10">
    <property type="entry name" value="Glycerol uptake facilitator protein"/>
    <property type="match status" value="1"/>
</dbReference>
<evidence type="ECO:0000313" key="16">
    <source>
        <dbReference type="WBParaSite" id="HDID_0000780901-mRNA-1"/>
    </source>
</evidence>
<reference evidence="16" key="1">
    <citation type="submission" date="2017-02" db="UniProtKB">
        <authorList>
            <consortium name="WormBaseParasite"/>
        </authorList>
    </citation>
    <scope>IDENTIFICATION</scope>
</reference>
<dbReference type="Pfam" id="PF00230">
    <property type="entry name" value="MIP"/>
    <property type="match status" value="1"/>
</dbReference>
<evidence type="ECO:0000256" key="8">
    <source>
        <dbReference type="ARBA" id="ARBA00023136"/>
    </source>
</evidence>
<dbReference type="InterPro" id="IPR050363">
    <property type="entry name" value="MIP/Aquaporin"/>
</dbReference>
<sequence length="289" mass="31561">MKHITESYSAWQHAQADKMRLTKYRLLRDFLAETLGMIVFVAYSTGVAAQARLYEGGFGLTMDISTGYAAGWALGLFIAGSRSPGMCNPCIGFLNMLAGRLDPIKMLVFWLAELIGSILGSLLVMGIYMEKIWEFTNHYDGGVLSMNTTGVIFTSTANGSTGTLVASQVITGMFTFMAIMAILDKNNWNLSYFYVVVYAAVTQFLLVNDFAVQSTSIVNPAFDFGGRIALSIAGWGAQPFTYADHTFWVFLVIPFVSAVLGLLVYELLVGIHLPGAGKSYDDNSVDESE</sequence>
<dbReference type="PANTHER" id="PTHR43829:SF9">
    <property type="entry name" value="AQUAPORIN-9"/>
    <property type="match status" value="1"/>
</dbReference>
<keyword evidence="9" id="KW-0325">Glycoprotein</keyword>
<feature type="transmembrane region" description="Helical" evidence="11">
    <location>
        <begin position="106"/>
        <end position="129"/>
    </location>
</feature>
<keyword evidence="3 10" id="KW-0813">Transport</keyword>
<keyword evidence="6" id="KW-0677">Repeat</keyword>
<dbReference type="PRINTS" id="PR00783">
    <property type="entry name" value="MINTRINSICP"/>
</dbReference>
<keyword evidence="5 10" id="KW-0812">Transmembrane</keyword>
<feature type="transmembrane region" description="Helical" evidence="11">
    <location>
        <begin position="247"/>
        <end position="268"/>
    </location>
</feature>
<dbReference type="PANTHER" id="PTHR43829">
    <property type="entry name" value="AQUAPORIN OR AQUAGLYCEROPORIN RELATED"/>
    <property type="match status" value="1"/>
</dbReference>
<evidence type="ECO:0000256" key="3">
    <source>
        <dbReference type="ARBA" id="ARBA00022448"/>
    </source>
</evidence>
<dbReference type="SUPFAM" id="SSF81338">
    <property type="entry name" value="Aquaporin-like"/>
    <property type="match status" value="1"/>
</dbReference>
<protein>
    <submittedName>
        <fullName evidence="16">Aquaporin</fullName>
    </submittedName>
</protein>
<reference evidence="13 15" key="3">
    <citation type="submission" date="2019-07" db="EMBL/GenBank/DDBJ databases">
        <authorList>
            <person name="Jastrzebski P J."/>
            <person name="Paukszto L."/>
            <person name="Jastrzebski P J."/>
        </authorList>
    </citation>
    <scope>NUCLEOTIDE SEQUENCE [LARGE SCALE GENOMIC DNA]</scope>
    <source>
        <strain evidence="13 15">WMS-il1</strain>
    </source>
</reference>
<feature type="transmembrane region" description="Helical" evidence="11">
    <location>
        <begin position="190"/>
        <end position="207"/>
    </location>
</feature>
<evidence type="ECO:0000256" key="11">
    <source>
        <dbReference type="SAM" id="Phobius"/>
    </source>
</evidence>
<dbReference type="GO" id="GO:0005886">
    <property type="term" value="C:plasma membrane"/>
    <property type="evidence" value="ECO:0007669"/>
    <property type="project" value="UniProtKB-SubCell"/>
</dbReference>
<evidence type="ECO:0000313" key="14">
    <source>
        <dbReference type="Proteomes" id="UP000274504"/>
    </source>
</evidence>
<dbReference type="STRING" id="6216.A0A0R3SRK1"/>
<dbReference type="EMBL" id="CABIJS010000123">
    <property type="protein sequence ID" value="VUZ44186.1"/>
    <property type="molecule type" value="Genomic_DNA"/>
</dbReference>
<evidence type="ECO:0000313" key="15">
    <source>
        <dbReference type="Proteomes" id="UP000321570"/>
    </source>
</evidence>
<dbReference type="InterPro" id="IPR000425">
    <property type="entry name" value="MIP"/>
</dbReference>
<dbReference type="GO" id="GO:0015254">
    <property type="term" value="F:glycerol channel activity"/>
    <property type="evidence" value="ECO:0007669"/>
    <property type="project" value="TreeGrafter"/>
</dbReference>